<name>A0ABS4FUU8_9BACL</name>
<reference evidence="7 8" key="1">
    <citation type="submission" date="2021-03" db="EMBL/GenBank/DDBJ databases">
        <title>Genomic Encyclopedia of Type Strains, Phase IV (KMG-IV): sequencing the most valuable type-strain genomes for metagenomic binning, comparative biology and taxonomic classification.</title>
        <authorList>
            <person name="Goeker M."/>
        </authorList>
    </citation>
    <scope>NUCLEOTIDE SEQUENCE [LARGE SCALE GENOMIC DNA]</scope>
    <source>
        <strain evidence="7 8">DSM 14349</strain>
    </source>
</reference>
<evidence type="ECO:0000256" key="3">
    <source>
        <dbReference type="ARBA" id="ARBA00023163"/>
    </source>
</evidence>
<accession>A0ABS4FUU8</accession>
<evidence type="ECO:0000256" key="2">
    <source>
        <dbReference type="ARBA" id="ARBA00023125"/>
    </source>
</evidence>
<dbReference type="Proteomes" id="UP001519272">
    <property type="component" value="Unassembled WGS sequence"/>
</dbReference>
<dbReference type="InterPro" id="IPR009057">
    <property type="entry name" value="Homeodomain-like_sf"/>
</dbReference>
<evidence type="ECO:0000259" key="5">
    <source>
        <dbReference type="PROSITE" id="PS01124"/>
    </source>
</evidence>
<dbReference type="InterPro" id="IPR018060">
    <property type="entry name" value="HTH_AraC"/>
</dbReference>
<gene>
    <name evidence="7" type="ORF">J2Z32_002998</name>
</gene>
<feature type="domain" description="HTH araC/xylS-type" evidence="5">
    <location>
        <begin position="168"/>
        <end position="266"/>
    </location>
</feature>
<keyword evidence="1" id="KW-0805">Transcription regulation</keyword>
<keyword evidence="4" id="KW-0175">Coiled coil</keyword>
<dbReference type="Gene3D" id="1.10.10.60">
    <property type="entry name" value="Homeodomain-like"/>
    <property type="match status" value="2"/>
</dbReference>
<dbReference type="SUPFAM" id="SSF53807">
    <property type="entry name" value="Helical backbone' metal receptor"/>
    <property type="match status" value="1"/>
</dbReference>
<proteinExistence type="predicted"/>
<feature type="domain" description="Fe/B12 periplasmic-binding" evidence="6">
    <location>
        <begin position="271"/>
        <end position="548"/>
    </location>
</feature>
<protein>
    <submittedName>
        <fullName evidence="7">ABC-type Fe3+-hydroxamate transport system substrate-binding protein</fullName>
    </submittedName>
</protein>
<evidence type="ECO:0000259" key="6">
    <source>
        <dbReference type="PROSITE" id="PS50983"/>
    </source>
</evidence>
<dbReference type="SMART" id="SM00342">
    <property type="entry name" value="HTH_ARAC"/>
    <property type="match status" value="1"/>
</dbReference>
<organism evidence="7 8">
    <name type="scientific">Paenibacillus turicensis</name>
    <dbReference type="NCBI Taxonomy" id="160487"/>
    <lineage>
        <taxon>Bacteria</taxon>
        <taxon>Bacillati</taxon>
        <taxon>Bacillota</taxon>
        <taxon>Bacilli</taxon>
        <taxon>Bacillales</taxon>
        <taxon>Paenibacillaceae</taxon>
        <taxon>Paenibacillus</taxon>
    </lineage>
</organism>
<dbReference type="Pfam" id="PF01497">
    <property type="entry name" value="Peripla_BP_2"/>
    <property type="match status" value="1"/>
</dbReference>
<evidence type="ECO:0000256" key="1">
    <source>
        <dbReference type="ARBA" id="ARBA00023015"/>
    </source>
</evidence>
<dbReference type="InterPro" id="IPR002491">
    <property type="entry name" value="ABC_transptr_periplasmic_BD"/>
</dbReference>
<dbReference type="PROSITE" id="PS01124">
    <property type="entry name" value="HTH_ARAC_FAMILY_2"/>
    <property type="match status" value="1"/>
</dbReference>
<evidence type="ECO:0000313" key="7">
    <source>
        <dbReference type="EMBL" id="MBP1906349.1"/>
    </source>
</evidence>
<evidence type="ECO:0000256" key="4">
    <source>
        <dbReference type="SAM" id="Coils"/>
    </source>
</evidence>
<keyword evidence="2" id="KW-0238">DNA-binding</keyword>
<keyword evidence="3" id="KW-0804">Transcription</keyword>
<feature type="coiled-coil region" evidence="4">
    <location>
        <begin position="377"/>
        <end position="404"/>
    </location>
</feature>
<dbReference type="PANTHER" id="PTHR43280">
    <property type="entry name" value="ARAC-FAMILY TRANSCRIPTIONAL REGULATOR"/>
    <property type="match status" value="1"/>
</dbReference>
<dbReference type="PROSITE" id="PS50983">
    <property type="entry name" value="FE_B12_PBP"/>
    <property type="match status" value="1"/>
</dbReference>
<dbReference type="EMBL" id="JAGGKG010000014">
    <property type="protein sequence ID" value="MBP1906349.1"/>
    <property type="molecule type" value="Genomic_DNA"/>
</dbReference>
<comment type="caution">
    <text evidence="7">The sequence shown here is derived from an EMBL/GenBank/DDBJ whole genome shotgun (WGS) entry which is preliminary data.</text>
</comment>
<evidence type="ECO:0000313" key="8">
    <source>
        <dbReference type="Proteomes" id="UP001519272"/>
    </source>
</evidence>
<dbReference type="Pfam" id="PF12833">
    <property type="entry name" value="HTH_18"/>
    <property type="match status" value="1"/>
</dbReference>
<dbReference type="SUPFAM" id="SSF46689">
    <property type="entry name" value="Homeodomain-like"/>
    <property type="match status" value="2"/>
</dbReference>
<sequence>MLDSNPHWLAHCLEIKELEITLAKQSTMHLNQASLILVTDGQCTLSINGHEEHIIFGQLIALESGSVIQFSKPTHLDFSAYLISFNIYNIYDTNLKIAGDWSVNTATGYHIRSVSDTVVAHIRSSFNEAVAPLNVTIKQFILYSLLKQLQQEIPQQQTDEATLEQRMERTDTYIKQNYNAMMTRDELAAIAGYSPSYYSRKFTELYRKTPIQYLITYRILRAQERLLLSDDLSKNVAKRVGFEDAQYFSRQFKEVVGVSPKHFKKSIAAGRICFLSPAHAEIAIALGVIPDCVIVTSSLTPSYQRELFHKNGVKMLEMPQYVIQQDIIVQQQPDLIIGSHLTEETKQHFQTLAPIITRLPDELNELIPYFGQLFNRQSQAKHLMKELATEVKALRDKIHKQININNNTYNSTKNVINQTTVLHLRVEELGYRYVGEASTDSAILLYKELGLNMPHSFTSHENSFNVCSLQQLEDANPTYLFIEKRIMDYYSADHSLSRLQQSEQWSNLDAVKDQRVFYVDTGLWINNCSVFGKREVMKQIEEAILGSESLSMTQ</sequence>
<dbReference type="RefSeq" id="WP_210089941.1">
    <property type="nucleotide sequence ID" value="NZ_JAGGKG010000014.1"/>
</dbReference>
<dbReference type="PANTHER" id="PTHR43280:SF30">
    <property type="entry name" value="MMSAB OPERON REGULATORY PROTEIN"/>
    <property type="match status" value="1"/>
</dbReference>
<keyword evidence="8" id="KW-1185">Reference proteome</keyword>
<dbReference type="Gene3D" id="3.40.50.1980">
    <property type="entry name" value="Nitrogenase molybdenum iron protein domain"/>
    <property type="match status" value="2"/>
</dbReference>